<evidence type="ECO:0000313" key="2">
    <source>
        <dbReference type="EMBL" id="KAF8776546.1"/>
    </source>
</evidence>
<evidence type="ECO:0000256" key="1">
    <source>
        <dbReference type="SAM" id="SignalP"/>
    </source>
</evidence>
<proteinExistence type="predicted"/>
<protein>
    <submittedName>
        <fullName evidence="2">Uncharacterized protein</fullName>
    </submittedName>
</protein>
<dbReference type="EMBL" id="JACEFO010000191">
    <property type="protein sequence ID" value="KAF8776546.1"/>
    <property type="molecule type" value="Genomic_DNA"/>
</dbReference>
<keyword evidence="3" id="KW-1185">Reference proteome</keyword>
<feature type="chain" id="PRO_5032269195" evidence="1">
    <location>
        <begin position="32"/>
        <end position="90"/>
    </location>
</feature>
<gene>
    <name evidence="2" type="ORF">HU200_003263</name>
</gene>
<dbReference type="AlphaFoldDB" id="A0A835KYD0"/>
<feature type="signal peptide" evidence="1">
    <location>
        <begin position="1"/>
        <end position="31"/>
    </location>
</feature>
<reference evidence="2" key="1">
    <citation type="submission" date="2020-07" db="EMBL/GenBank/DDBJ databases">
        <title>Genome sequence and genetic diversity analysis of an under-domesticated orphan crop, white fonio (Digitaria exilis).</title>
        <authorList>
            <person name="Bennetzen J.L."/>
            <person name="Chen S."/>
            <person name="Ma X."/>
            <person name="Wang X."/>
            <person name="Yssel A.E.J."/>
            <person name="Chaluvadi S.R."/>
            <person name="Johnson M."/>
            <person name="Gangashetty P."/>
            <person name="Hamidou F."/>
            <person name="Sanogo M.D."/>
            <person name="Zwaenepoel A."/>
            <person name="Wallace J."/>
            <person name="Van De Peer Y."/>
            <person name="Van Deynze A."/>
        </authorList>
    </citation>
    <scope>NUCLEOTIDE SEQUENCE</scope>
    <source>
        <tissue evidence="2">Leaves</tissue>
    </source>
</reference>
<evidence type="ECO:0000313" key="3">
    <source>
        <dbReference type="Proteomes" id="UP000636709"/>
    </source>
</evidence>
<comment type="caution">
    <text evidence="2">The sequence shown here is derived from an EMBL/GenBank/DDBJ whole genome shotgun (WGS) entry which is preliminary data.</text>
</comment>
<sequence>MESGKRAAGVVALLAMMVVLQLMSAAPTTMARKLPQDTSPVLTLNNIAREFSWGYKIPIPCLESCYFSSRCGTIFGATCRCLYGMCVHDA</sequence>
<keyword evidence="1" id="KW-0732">Signal</keyword>
<name>A0A835KYD0_9POAL</name>
<accession>A0A835KYD0</accession>
<dbReference type="Proteomes" id="UP000636709">
    <property type="component" value="Unassembled WGS sequence"/>
</dbReference>
<dbReference type="OrthoDB" id="711198at2759"/>
<organism evidence="2 3">
    <name type="scientific">Digitaria exilis</name>
    <dbReference type="NCBI Taxonomy" id="1010633"/>
    <lineage>
        <taxon>Eukaryota</taxon>
        <taxon>Viridiplantae</taxon>
        <taxon>Streptophyta</taxon>
        <taxon>Embryophyta</taxon>
        <taxon>Tracheophyta</taxon>
        <taxon>Spermatophyta</taxon>
        <taxon>Magnoliopsida</taxon>
        <taxon>Liliopsida</taxon>
        <taxon>Poales</taxon>
        <taxon>Poaceae</taxon>
        <taxon>PACMAD clade</taxon>
        <taxon>Panicoideae</taxon>
        <taxon>Panicodae</taxon>
        <taxon>Paniceae</taxon>
        <taxon>Anthephorinae</taxon>
        <taxon>Digitaria</taxon>
    </lineage>
</organism>